<protein>
    <submittedName>
        <fullName evidence="1">Uncharacterized protein</fullName>
    </submittedName>
</protein>
<accession>A0A9P4LPP9</accession>
<name>A0A9P4LPP9_9PLEO</name>
<evidence type="ECO:0000313" key="2">
    <source>
        <dbReference type="Proteomes" id="UP000799777"/>
    </source>
</evidence>
<reference evidence="1" key="1">
    <citation type="journal article" date="2020" name="Stud. Mycol.">
        <title>101 Dothideomycetes genomes: a test case for predicting lifestyles and emergence of pathogens.</title>
        <authorList>
            <person name="Haridas S."/>
            <person name="Albert R."/>
            <person name="Binder M."/>
            <person name="Bloem J."/>
            <person name="Labutti K."/>
            <person name="Salamov A."/>
            <person name="Andreopoulos B."/>
            <person name="Baker S."/>
            <person name="Barry K."/>
            <person name="Bills G."/>
            <person name="Bluhm B."/>
            <person name="Cannon C."/>
            <person name="Castanera R."/>
            <person name="Culley D."/>
            <person name="Daum C."/>
            <person name="Ezra D."/>
            <person name="Gonzalez J."/>
            <person name="Henrissat B."/>
            <person name="Kuo A."/>
            <person name="Liang C."/>
            <person name="Lipzen A."/>
            <person name="Lutzoni F."/>
            <person name="Magnuson J."/>
            <person name="Mondo S."/>
            <person name="Nolan M."/>
            <person name="Ohm R."/>
            <person name="Pangilinan J."/>
            <person name="Park H.-J."/>
            <person name="Ramirez L."/>
            <person name="Alfaro M."/>
            <person name="Sun H."/>
            <person name="Tritt A."/>
            <person name="Yoshinaga Y."/>
            <person name="Zwiers L.-H."/>
            <person name="Turgeon B."/>
            <person name="Goodwin S."/>
            <person name="Spatafora J."/>
            <person name="Crous P."/>
            <person name="Grigoriev I."/>
        </authorList>
    </citation>
    <scope>NUCLEOTIDE SEQUENCE</scope>
    <source>
        <strain evidence="1">CBS 110217</strain>
    </source>
</reference>
<dbReference type="AlphaFoldDB" id="A0A9P4LPP9"/>
<dbReference type="OrthoDB" id="2951834at2759"/>
<evidence type="ECO:0000313" key="1">
    <source>
        <dbReference type="EMBL" id="KAF2031952.1"/>
    </source>
</evidence>
<sequence>MPAAKSTSPLLELPVELRYDMYDLLCITEPKSYPFGFSPITFIDRRPPSVALQLTCKLIHHELEDLFYRQATLRMHIQSWQPHYKRDRDTWLKPIRLARKIEVVLNWRPCGLDPAENRSDLNDDLDGTTVAAERQSLASTVKLLNAEATKLEVLTITVRDLCSFEKGCAVGWISLDPLENVSPHVRVVLGEADFDSGGFEDLYGGWKEYLGRMNARRMKT</sequence>
<dbReference type="Proteomes" id="UP000799777">
    <property type="component" value="Unassembled WGS sequence"/>
</dbReference>
<proteinExistence type="predicted"/>
<organism evidence="1 2">
    <name type="scientific">Setomelanomma holmii</name>
    <dbReference type="NCBI Taxonomy" id="210430"/>
    <lineage>
        <taxon>Eukaryota</taxon>
        <taxon>Fungi</taxon>
        <taxon>Dikarya</taxon>
        <taxon>Ascomycota</taxon>
        <taxon>Pezizomycotina</taxon>
        <taxon>Dothideomycetes</taxon>
        <taxon>Pleosporomycetidae</taxon>
        <taxon>Pleosporales</taxon>
        <taxon>Pleosporineae</taxon>
        <taxon>Phaeosphaeriaceae</taxon>
        <taxon>Setomelanomma</taxon>
    </lineage>
</organism>
<gene>
    <name evidence="1" type="ORF">EK21DRAFT_110400</name>
</gene>
<comment type="caution">
    <text evidence="1">The sequence shown here is derived from an EMBL/GenBank/DDBJ whole genome shotgun (WGS) entry which is preliminary data.</text>
</comment>
<dbReference type="EMBL" id="ML978176">
    <property type="protein sequence ID" value="KAF2031952.1"/>
    <property type="molecule type" value="Genomic_DNA"/>
</dbReference>
<keyword evidence="2" id="KW-1185">Reference proteome</keyword>